<evidence type="ECO:0000256" key="3">
    <source>
        <dbReference type="ARBA" id="ARBA00022786"/>
    </source>
</evidence>
<dbReference type="CDD" id="cd01493">
    <property type="entry name" value="APPBP1_RUB"/>
    <property type="match status" value="1"/>
</dbReference>
<dbReference type="Gene3D" id="3.40.50.720">
    <property type="entry name" value="NAD(P)-binding Rossmann-like Domain"/>
    <property type="match status" value="2"/>
</dbReference>
<name>A0A1Y1HR69_KLENI</name>
<dbReference type="InterPro" id="IPR000594">
    <property type="entry name" value="ThiF_NAD_FAD-bd"/>
</dbReference>
<dbReference type="GO" id="GO:0045116">
    <property type="term" value="P:protein neddylation"/>
    <property type="evidence" value="ECO:0000318"/>
    <property type="project" value="GO_Central"/>
</dbReference>
<comment type="similarity">
    <text evidence="2 4">Belongs to the ubiquitin-activating E1 family. ULA1 subfamily.</text>
</comment>
<organism evidence="6 7">
    <name type="scientific">Klebsormidium nitens</name>
    <name type="common">Green alga</name>
    <name type="synonym">Ulothrix nitens</name>
    <dbReference type="NCBI Taxonomy" id="105231"/>
    <lineage>
        <taxon>Eukaryota</taxon>
        <taxon>Viridiplantae</taxon>
        <taxon>Streptophyta</taxon>
        <taxon>Klebsormidiophyceae</taxon>
        <taxon>Klebsormidiales</taxon>
        <taxon>Klebsormidiaceae</taxon>
        <taxon>Klebsormidium</taxon>
    </lineage>
</organism>
<dbReference type="UniPathway" id="UPA00885"/>
<sequence length="572" mass="62698">MAQKKQKYDRQLRIWGEHGQEALENAKVCLLNCGPTGSEALKNLVLGGIGSFTIVDGKKVEPSDLGNNFLLDHDSLGSSRAKTATSLLQELNDTVDAQFVEESPEALLNSNPGFFGDFTLVIATQLTESALLKLDKICREHSVTLLVARSYGLAGLVRISTEEHTVIESKPDSAVEDLRFHCPWPALTEYAADFDIDTKDPLTHKHIPYGIILLKVTEEWKASHDGKLPANSKERAEFKEAIKARTNPLEEEENYKEALAAAFKVWSPPSISSELRTVLDDRAAETLDAKSPVFWILVAALNAFVKGEGAGELPLEGSIPDMTSFTESYVGLQRVYQEKALSDAAAVEGHVRRLLKKLGREPASISPPTVKHFCKNARNLRVLRYRPLAEEYGAVGNKKGELQSLLGSEDNSHAALYLLLRGADHFAATYNRFPGVFDSELEEDVSRLKAVAGGLLNEGGSGAALPDDYVTEVCRFGAGHQADHEAVCTTVGNVPLQRDGILIGCAKPLTIVDAPLFGETPRESKRNALNFMLGRKRNVACVSHENERDSLEMSDASLRSHLSEVFPGRRRD</sequence>
<dbReference type="OrthoDB" id="1708823at2759"/>
<evidence type="ECO:0000259" key="5">
    <source>
        <dbReference type="Pfam" id="PF00899"/>
    </source>
</evidence>
<keyword evidence="3 4" id="KW-0833">Ubl conjugation pathway</keyword>
<dbReference type="InterPro" id="IPR045886">
    <property type="entry name" value="ThiF/MoeB/HesA"/>
</dbReference>
<comment type="function">
    <text evidence="4">Regulatory subunit of the dimeric E1 enzyme. E1 activates RUB1/NEDD8 by first adenylating its C-terminal glycine residue with ATP, thereafter linking this residue to the side chain of the catalytic cysteine, yielding a RUB1-ECR1 thioester and free AMP. E1 finally transfers RUB1 to the catalytic cysteine of RCE1.</text>
</comment>
<proteinExistence type="inferred from homology"/>
<evidence type="ECO:0000256" key="2">
    <source>
        <dbReference type="ARBA" id="ARBA00006868"/>
    </source>
</evidence>
<dbReference type="EMBL" id="DF237020">
    <property type="protein sequence ID" value="GAQ81120.1"/>
    <property type="molecule type" value="Genomic_DNA"/>
</dbReference>
<dbReference type="GO" id="GO:0019781">
    <property type="term" value="F:NEDD8 activating enzyme activity"/>
    <property type="evidence" value="ECO:0000318"/>
    <property type="project" value="GO_Central"/>
</dbReference>
<comment type="pathway">
    <text evidence="1 4">Protein modification; protein neddylation.</text>
</comment>
<gene>
    <name evidence="6" type="ORF">KFL_000710250</name>
</gene>
<dbReference type="STRING" id="105231.A0A1Y1HR69"/>
<feature type="domain" description="THIF-type NAD/FAD binding fold" evidence="5">
    <location>
        <begin position="8"/>
        <end position="165"/>
    </location>
</feature>
<protein>
    <recommendedName>
        <fullName evidence="4">NEDD8-activating enzyme E1 regulatory subunit</fullName>
    </recommendedName>
</protein>
<evidence type="ECO:0000256" key="4">
    <source>
        <dbReference type="PIRNR" id="PIRNR039099"/>
    </source>
</evidence>
<dbReference type="Proteomes" id="UP000054558">
    <property type="component" value="Unassembled WGS sequence"/>
</dbReference>
<reference evidence="6 7" key="1">
    <citation type="journal article" date="2014" name="Nat. Commun.">
        <title>Klebsormidium flaccidum genome reveals primary factors for plant terrestrial adaptation.</title>
        <authorList>
            <person name="Hori K."/>
            <person name="Maruyama F."/>
            <person name="Fujisawa T."/>
            <person name="Togashi T."/>
            <person name="Yamamoto N."/>
            <person name="Seo M."/>
            <person name="Sato S."/>
            <person name="Yamada T."/>
            <person name="Mori H."/>
            <person name="Tajima N."/>
            <person name="Moriyama T."/>
            <person name="Ikeuchi M."/>
            <person name="Watanabe M."/>
            <person name="Wada H."/>
            <person name="Kobayashi K."/>
            <person name="Saito M."/>
            <person name="Masuda T."/>
            <person name="Sasaki-Sekimoto Y."/>
            <person name="Mashiguchi K."/>
            <person name="Awai K."/>
            <person name="Shimojima M."/>
            <person name="Masuda S."/>
            <person name="Iwai M."/>
            <person name="Nobusawa T."/>
            <person name="Narise T."/>
            <person name="Kondo S."/>
            <person name="Saito H."/>
            <person name="Sato R."/>
            <person name="Murakawa M."/>
            <person name="Ihara Y."/>
            <person name="Oshima-Yamada Y."/>
            <person name="Ohtaka K."/>
            <person name="Satoh M."/>
            <person name="Sonobe K."/>
            <person name="Ishii M."/>
            <person name="Ohtani R."/>
            <person name="Kanamori-Sato M."/>
            <person name="Honoki R."/>
            <person name="Miyazaki D."/>
            <person name="Mochizuki H."/>
            <person name="Umetsu J."/>
            <person name="Higashi K."/>
            <person name="Shibata D."/>
            <person name="Kamiya Y."/>
            <person name="Sato N."/>
            <person name="Nakamura Y."/>
            <person name="Tabata S."/>
            <person name="Ida S."/>
            <person name="Kurokawa K."/>
            <person name="Ohta H."/>
        </authorList>
    </citation>
    <scope>NUCLEOTIDE SEQUENCE [LARGE SCALE GENOMIC DNA]</scope>
    <source>
        <strain evidence="6 7">NIES-2285</strain>
    </source>
</reference>
<dbReference type="InterPro" id="IPR030667">
    <property type="entry name" value="APP-BP1"/>
</dbReference>
<keyword evidence="7" id="KW-1185">Reference proteome</keyword>
<dbReference type="Pfam" id="PF00899">
    <property type="entry name" value="ThiF"/>
    <property type="match status" value="1"/>
</dbReference>
<dbReference type="PIRSF" id="PIRSF039099">
    <property type="entry name" value="APP-BP1"/>
    <property type="match status" value="1"/>
</dbReference>
<accession>A0A1Y1HR69</accession>
<evidence type="ECO:0000256" key="1">
    <source>
        <dbReference type="ARBA" id="ARBA00005032"/>
    </source>
</evidence>
<dbReference type="InterPro" id="IPR035985">
    <property type="entry name" value="Ubiquitin-activating_enz"/>
</dbReference>
<evidence type="ECO:0000313" key="6">
    <source>
        <dbReference type="EMBL" id="GAQ81120.1"/>
    </source>
</evidence>
<dbReference type="FunFam" id="3.40.50.720:FF:000337">
    <property type="entry name" value="NEDD8-activating enzyme E1 regulatory subunit"/>
    <property type="match status" value="1"/>
</dbReference>
<evidence type="ECO:0000313" key="7">
    <source>
        <dbReference type="Proteomes" id="UP000054558"/>
    </source>
</evidence>
<dbReference type="GO" id="GO:0005737">
    <property type="term" value="C:cytoplasm"/>
    <property type="evidence" value="ECO:0000318"/>
    <property type="project" value="GO_Central"/>
</dbReference>
<dbReference type="PANTHER" id="PTHR10953:SF29">
    <property type="entry name" value="NEDD8-ACTIVATING ENZYME E1 REGULATORY SUBUNIT"/>
    <property type="match status" value="1"/>
</dbReference>
<dbReference type="PANTHER" id="PTHR10953">
    <property type="entry name" value="UBIQUITIN-ACTIVATING ENZYME E1"/>
    <property type="match status" value="1"/>
</dbReference>
<dbReference type="OMA" id="KLITHQY"/>
<dbReference type="AlphaFoldDB" id="A0A1Y1HR69"/>
<dbReference type="SUPFAM" id="SSF69572">
    <property type="entry name" value="Activating enzymes of the ubiquitin-like proteins"/>
    <property type="match status" value="1"/>
</dbReference>